<dbReference type="KEGG" id="same:SAMCFNEI73_Ch0306"/>
<name>A0A1L3LHU9_9HYPH</name>
<keyword evidence="1" id="KW-1133">Transmembrane helix</keyword>
<reference evidence="3 5" key="2">
    <citation type="submission" date="2019-03" db="EMBL/GenBank/DDBJ databases">
        <title>Genomic Encyclopedia of Type Strains, Phase IV (KMG-V): Genome sequencing to study the core and pangenomes of soil and plant-associated prokaryotes.</title>
        <authorList>
            <person name="Whitman W."/>
        </authorList>
    </citation>
    <scope>NUCLEOTIDE SEQUENCE [LARGE SCALE GENOMIC DNA]</scope>
    <source>
        <strain evidence="3 5">23C40</strain>
    </source>
</reference>
<evidence type="ECO:0000313" key="3">
    <source>
        <dbReference type="EMBL" id="TCN36114.1"/>
    </source>
</evidence>
<accession>A0A1L3LHU9</accession>
<dbReference type="AlphaFoldDB" id="A0A1L3LHU9"/>
<reference evidence="2 4" key="1">
    <citation type="submission" date="2015-10" db="EMBL/GenBank/DDBJ databases">
        <title>Genomic differences between typical nodule nitrogen-fixing rhizobial strains and those coming from bean seeds.</title>
        <authorList>
            <person name="Peralta H."/>
            <person name="Aguilar-Vera A."/>
            <person name="Diaz R."/>
            <person name="Mora Y."/>
            <person name="Martinez-Batallar G."/>
            <person name="Salazar E."/>
            <person name="Vargas-Lagunas C."/>
            <person name="Encarnacion S."/>
            <person name="Girard L."/>
            <person name="Mora J."/>
        </authorList>
    </citation>
    <scope>NUCLEOTIDE SEQUENCE [LARGE SCALE GENOMIC DNA]</scope>
    <source>
        <strain evidence="2 4">CFNEI 73</strain>
    </source>
</reference>
<organism evidence="2 4">
    <name type="scientific">Sinorhizobium americanum</name>
    <dbReference type="NCBI Taxonomy" id="194963"/>
    <lineage>
        <taxon>Bacteria</taxon>
        <taxon>Pseudomonadati</taxon>
        <taxon>Pseudomonadota</taxon>
        <taxon>Alphaproteobacteria</taxon>
        <taxon>Hyphomicrobiales</taxon>
        <taxon>Rhizobiaceae</taxon>
        <taxon>Sinorhizobium/Ensifer group</taxon>
        <taxon>Sinorhizobium</taxon>
    </lineage>
</organism>
<evidence type="ECO:0000256" key="1">
    <source>
        <dbReference type="SAM" id="Phobius"/>
    </source>
</evidence>
<dbReference type="EMBL" id="CP013107">
    <property type="protein sequence ID" value="APG89638.1"/>
    <property type="molecule type" value="Genomic_DNA"/>
</dbReference>
<sequence length="38" mass="4403">MSPQEKRLRIVRQVVIFGAVMVAFLIYVTYRLKTGDFG</sequence>
<protein>
    <submittedName>
        <fullName evidence="2">Uncharacterized protein</fullName>
    </submittedName>
</protein>
<dbReference type="EMBL" id="SLVU01000001">
    <property type="protein sequence ID" value="TCN36114.1"/>
    <property type="molecule type" value="Genomic_DNA"/>
</dbReference>
<dbReference type="STRING" id="194963.SAMCFNEI73_Ch0306"/>
<evidence type="ECO:0000313" key="5">
    <source>
        <dbReference type="Proteomes" id="UP000295043"/>
    </source>
</evidence>
<proteinExistence type="predicted"/>
<evidence type="ECO:0000313" key="2">
    <source>
        <dbReference type="EMBL" id="APG89638.1"/>
    </source>
</evidence>
<gene>
    <name evidence="3" type="ORF">EV184_101100</name>
    <name evidence="2" type="ORF">SAMCFNEI73_Ch0306</name>
</gene>
<feature type="transmembrane region" description="Helical" evidence="1">
    <location>
        <begin position="12"/>
        <end position="30"/>
    </location>
</feature>
<keyword evidence="4" id="KW-1185">Reference proteome</keyword>
<keyword evidence="1" id="KW-0812">Transmembrane</keyword>
<evidence type="ECO:0000313" key="4">
    <source>
        <dbReference type="Proteomes" id="UP000182306"/>
    </source>
</evidence>
<dbReference type="Proteomes" id="UP000295043">
    <property type="component" value="Unassembled WGS sequence"/>
</dbReference>
<keyword evidence="1" id="KW-0472">Membrane</keyword>
<dbReference type="Proteomes" id="UP000182306">
    <property type="component" value="Chromosome"/>
</dbReference>